<dbReference type="AlphaFoldDB" id="A0A5C6DED1"/>
<accession>A0A5C6DED1</accession>
<dbReference type="Proteomes" id="UP000319143">
    <property type="component" value="Unassembled WGS sequence"/>
</dbReference>
<comment type="caution">
    <text evidence="1">The sequence shown here is derived from an EMBL/GenBank/DDBJ whole genome shotgun (WGS) entry which is preliminary data.</text>
</comment>
<sequence>MMFEFDASGGGGSQGRPSRNNRMVCLGIRNRTGKDIWITVPHVADDDYVKNLAVLIRDTLDPSLKCYVEWSNETWNGIMPDAYALAPDIGHHLQPGAENVFDRLVHEAIPERVEMIKRIAETVTSSTPMKMVTYEGGQHLKHTDPKALLDQHDPRMGEVYRAMLKAYAPYFTHFNHYVHMGGSWGAKQSLGDLENRAPKYAVLREWAESNHSVTNP</sequence>
<protein>
    <submittedName>
        <fullName evidence="1">Uncharacterized protein</fullName>
    </submittedName>
</protein>
<reference evidence="1 2" key="1">
    <citation type="submission" date="2019-02" db="EMBL/GenBank/DDBJ databases">
        <title>Deep-cultivation of Planctomycetes and their phenomic and genomic characterization uncovers novel biology.</title>
        <authorList>
            <person name="Wiegand S."/>
            <person name="Jogler M."/>
            <person name="Boedeker C."/>
            <person name="Pinto D."/>
            <person name="Vollmers J."/>
            <person name="Rivas-Marin E."/>
            <person name="Kohn T."/>
            <person name="Peeters S.H."/>
            <person name="Heuer A."/>
            <person name="Rast P."/>
            <person name="Oberbeckmann S."/>
            <person name="Bunk B."/>
            <person name="Jeske O."/>
            <person name="Meyerdierks A."/>
            <person name="Storesund J.E."/>
            <person name="Kallscheuer N."/>
            <person name="Luecker S."/>
            <person name="Lage O.M."/>
            <person name="Pohl T."/>
            <person name="Merkel B.J."/>
            <person name="Hornburger P."/>
            <person name="Mueller R.-W."/>
            <person name="Bruemmer F."/>
            <person name="Labrenz M."/>
            <person name="Spormann A.M."/>
            <person name="Op Den Camp H."/>
            <person name="Overmann J."/>
            <person name="Amann R."/>
            <person name="Jetten M.S.M."/>
            <person name="Mascher T."/>
            <person name="Medema M.H."/>
            <person name="Devos D.P."/>
            <person name="Kaster A.-K."/>
            <person name="Ovreas L."/>
            <person name="Rohde M."/>
            <person name="Galperin M.Y."/>
            <person name="Jogler C."/>
        </authorList>
    </citation>
    <scope>NUCLEOTIDE SEQUENCE [LARGE SCALE GENOMIC DNA]</scope>
    <source>
        <strain evidence="1 2">Poly41</strain>
    </source>
</reference>
<evidence type="ECO:0000313" key="2">
    <source>
        <dbReference type="Proteomes" id="UP000319143"/>
    </source>
</evidence>
<name>A0A5C6DED1_9BACT</name>
<keyword evidence="2" id="KW-1185">Reference proteome</keyword>
<proteinExistence type="predicted"/>
<evidence type="ECO:0000313" key="1">
    <source>
        <dbReference type="EMBL" id="TWU35028.1"/>
    </source>
</evidence>
<gene>
    <name evidence="1" type="ORF">Poly41_41720</name>
</gene>
<organism evidence="1 2">
    <name type="scientific">Novipirellula artificiosorum</name>
    <dbReference type="NCBI Taxonomy" id="2528016"/>
    <lineage>
        <taxon>Bacteria</taxon>
        <taxon>Pseudomonadati</taxon>
        <taxon>Planctomycetota</taxon>
        <taxon>Planctomycetia</taxon>
        <taxon>Pirellulales</taxon>
        <taxon>Pirellulaceae</taxon>
        <taxon>Novipirellula</taxon>
    </lineage>
</organism>
<dbReference type="OrthoDB" id="7783360at2"/>
<dbReference type="RefSeq" id="WP_146528441.1">
    <property type="nucleotide sequence ID" value="NZ_SJPV01000007.1"/>
</dbReference>
<dbReference type="EMBL" id="SJPV01000007">
    <property type="protein sequence ID" value="TWU35028.1"/>
    <property type="molecule type" value="Genomic_DNA"/>
</dbReference>